<gene>
    <name evidence="12" type="primary">rnj</name>
    <name evidence="19" type="ORF">G4D61_01810</name>
    <name evidence="18" type="ORF">NG54_16940</name>
</gene>
<organism evidence="18 20">
    <name type="scientific">Heyndrickxia ginsengihumi</name>
    <dbReference type="NCBI Taxonomy" id="363870"/>
    <lineage>
        <taxon>Bacteria</taxon>
        <taxon>Bacillati</taxon>
        <taxon>Bacillota</taxon>
        <taxon>Bacilli</taxon>
        <taxon>Bacillales</taxon>
        <taxon>Bacillaceae</taxon>
        <taxon>Heyndrickxia</taxon>
    </lineage>
</organism>
<dbReference type="SUPFAM" id="SSF56281">
    <property type="entry name" value="Metallo-hydrolase/oxidoreductase"/>
    <property type="match status" value="1"/>
</dbReference>
<evidence type="ECO:0000256" key="7">
    <source>
        <dbReference type="ARBA" id="ARBA00022801"/>
    </source>
</evidence>
<keyword evidence="16" id="KW-0106">Calcium</keyword>
<comment type="cofactor">
    <cofactor evidence="13 16">
        <name>Zn(2+)</name>
        <dbReference type="ChEBI" id="CHEBI:29105"/>
    </cofactor>
    <text evidence="13 16">Binds 2 Zn(2+) ions per subunit. It is not clear if Zn(2+) or Mg(2+) is physiologically important.</text>
</comment>
<dbReference type="InterPro" id="IPR041636">
    <property type="entry name" value="RNase_J_C"/>
</dbReference>
<feature type="binding site" evidence="12 15">
    <location>
        <begin position="364"/>
        <end position="368"/>
    </location>
    <ligand>
        <name>substrate</name>
    </ligand>
</feature>
<evidence type="ECO:0000256" key="15">
    <source>
        <dbReference type="PIRSR" id="PIRSR004803-2"/>
    </source>
</evidence>
<evidence type="ECO:0000256" key="2">
    <source>
        <dbReference type="ARBA" id="ARBA00022490"/>
    </source>
</evidence>
<dbReference type="InterPro" id="IPR030854">
    <property type="entry name" value="RNase_J_bac"/>
</dbReference>
<comment type="subunit">
    <text evidence="12">Homodimer, may be a subunit of the RNA degradosome.</text>
</comment>
<evidence type="ECO:0000256" key="16">
    <source>
        <dbReference type="PIRSR" id="PIRSR004803-3"/>
    </source>
</evidence>
<dbReference type="PIRSF" id="PIRSF004803">
    <property type="entry name" value="RnjA"/>
    <property type="match status" value="1"/>
</dbReference>
<dbReference type="Pfam" id="PF17770">
    <property type="entry name" value="RNase_J_C"/>
    <property type="match status" value="1"/>
</dbReference>
<dbReference type="Proteomes" id="UP000030588">
    <property type="component" value="Unassembled WGS sequence"/>
</dbReference>
<evidence type="ECO:0000313" key="20">
    <source>
        <dbReference type="Proteomes" id="UP000030588"/>
    </source>
</evidence>
<comment type="similarity">
    <text evidence="12 13">Belongs to the metallo-beta-lactamase superfamily. RNA-metabolizing metallo-beta-lactamase-like family. Bacterial RNase J subfamily.</text>
</comment>
<evidence type="ECO:0000313" key="19">
    <source>
        <dbReference type="EMBL" id="NEY18703.1"/>
    </source>
</evidence>
<dbReference type="InterPro" id="IPR001279">
    <property type="entry name" value="Metallo-B-lactamas"/>
</dbReference>
<dbReference type="OrthoDB" id="9758375at2"/>
<dbReference type="Pfam" id="PF00753">
    <property type="entry name" value="Lactamase_B"/>
    <property type="match status" value="1"/>
</dbReference>
<feature type="binding site" evidence="16">
    <location>
        <position position="78"/>
    </location>
    <ligand>
        <name>Zn(2+)</name>
        <dbReference type="ChEBI" id="CHEBI:29105"/>
        <label>2</label>
        <note>catalytic</note>
    </ligand>
</feature>
<dbReference type="InterPro" id="IPR004613">
    <property type="entry name" value="RNase_J"/>
</dbReference>
<dbReference type="GO" id="GO:0008270">
    <property type="term" value="F:zinc ion binding"/>
    <property type="evidence" value="ECO:0007669"/>
    <property type="project" value="InterPro"/>
</dbReference>
<dbReference type="Pfam" id="PF22505">
    <property type="entry name" value="RNase_J_b_CASP"/>
    <property type="match status" value="1"/>
</dbReference>
<dbReference type="EMBL" id="JAAIWK010000002">
    <property type="protein sequence ID" value="NEY18703.1"/>
    <property type="molecule type" value="Genomic_DNA"/>
</dbReference>
<dbReference type="Proteomes" id="UP000476934">
    <property type="component" value="Unassembled WGS sequence"/>
</dbReference>
<feature type="binding site" evidence="16">
    <location>
        <position position="79"/>
    </location>
    <ligand>
        <name>Zn(2+)</name>
        <dbReference type="ChEBI" id="CHEBI:29105"/>
        <label>2</label>
        <note>catalytic</note>
    </ligand>
</feature>
<dbReference type="PANTHER" id="PTHR43694">
    <property type="entry name" value="RIBONUCLEASE J"/>
    <property type="match status" value="1"/>
</dbReference>
<keyword evidence="7 12" id="KW-0378">Hydrolase</keyword>
<reference evidence="18 20" key="1">
    <citation type="submission" date="2014-10" db="EMBL/GenBank/DDBJ databases">
        <title>Draft genome of phytase producing Bacillus ginsengihumi strain M2.11.</title>
        <authorList>
            <person name="Toymentseva A."/>
            <person name="Boulygina E.A."/>
            <person name="Kazakov S.V."/>
            <person name="Kayumov I."/>
            <person name="Suleimanova A.D."/>
            <person name="Mardanova A.M."/>
            <person name="Maria S.N."/>
            <person name="Sergey M.Y."/>
            <person name="Sharipova M.R."/>
        </authorList>
    </citation>
    <scope>NUCLEOTIDE SEQUENCE [LARGE SCALE GENOMIC DNA]</scope>
    <source>
        <strain evidence="18 20">M2.11</strain>
    </source>
</reference>
<comment type="caution">
    <text evidence="18">The sequence shown here is derived from an EMBL/GenBank/DDBJ whole genome shotgun (WGS) entry which is preliminary data.</text>
</comment>
<dbReference type="InterPro" id="IPR036866">
    <property type="entry name" value="RibonucZ/Hydroxyglut_hydro"/>
</dbReference>
<dbReference type="SMART" id="SM00849">
    <property type="entry name" value="Lactamase_B"/>
    <property type="match status" value="1"/>
</dbReference>
<comment type="cofactor">
    <cofactor evidence="16">
        <name>Ca(2+)</name>
        <dbReference type="ChEBI" id="CHEBI:29108"/>
    </cofactor>
    <text evidence="16">Binds 1 Ca(2+) cation per subunit. Seen in 1 crystal structure, it is not clear if it is physiologically important.</text>
</comment>
<dbReference type="EMBL" id="JRUN01000083">
    <property type="protein sequence ID" value="KHD84217.1"/>
    <property type="molecule type" value="Genomic_DNA"/>
</dbReference>
<accession>A0A0A6XVK7</accession>
<feature type="active site" description="Proton donor" evidence="14">
    <location>
        <position position="195"/>
    </location>
</feature>
<keyword evidence="9 12" id="KW-0269">Exonuclease</keyword>
<evidence type="ECO:0000256" key="14">
    <source>
        <dbReference type="PIRSR" id="PIRSR004803-1"/>
    </source>
</evidence>
<evidence type="ECO:0000256" key="1">
    <source>
        <dbReference type="ARBA" id="ARBA00004496"/>
    </source>
</evidence>
<dbReference type="InterPro" id="IPR011108">
    <property type="entry name" value="RMMBL"/>
</dbReference>
<feature type="binding site" evidence="16">
    <location>
        <position position="390"/>
    </location>
    <ligand>
        <name>Zn(2+)</name>
        <dbReference type="ChEBI" id="CHEBI:29105"/>
        <label>2</label>
        <note>catalytic</note>
    </ligand>
</feature>
<evidence type="ECO:0000256" key="3">
    <source>
        <dbReference type="ARBA" id="ARBA00022552"/>
    </source>
</evidence>
<evidence type="ECO:0000256" key="5">
    <source>
        <dbReference type="ARBA" id="ARBA00022723"/>
    </source>
</evidence>
<feature type="binding site" evidence="16">
    <location>
        <position position="49"/>
    </location>
    <ligand>
        <name>Ca(2+)</name>
        <dbReference type="ChEBI" id="CHEBI:29108"/>
    </ligand>
</feature>
<feature type="domain" description="Metallo-beta-lactamase" evidence="17">
    <location>
        <begin position="21"/>
        <end position="215"/>
    </location>
</feature>
<evidence type="ECO:0000256" key="12">
    <source>
        <dbReference type="HAMAP-Rule" id="MF_01491"/>
    </source>
</evidence>
<comment type="subunit">
    <text evidence="11">Unclear whether it forms homodimers or belongs to a larger complex. According to probably does not form homodimers, while shows homodimer formation. Both reports show RNase J1 and J2 interaction, probably as a heterotetramer shows it is a component of a possible RNA degradosome complex composed of rny, rnjA, rnjB, pnp, pfkA and eno, while finds no evidence of an RNA degradosome complex.</text>
</comment>
<keyword evidence="2 12" id="KW-0963">Cytoplasm</keyword>
<proteinExistence type="inferred from homology"/>
<reference evidence="19" key="2">
    <citation type="submission" date="2020-02" db="EMBL/GenBank/DDBJ databases">
        <authorList>
            <person name="Feng H."/>
        </authorList>
    </citation>
    <scope>NUCLEOTIDE SEQUENCE [LARGE SCALE GENOMIC DNA]</scope>
    <source>
        <strain evidence="19">Gsoil 114</strain>
    </source>
</reference>
<dbReference type="Gene3D" id="3.60.15.10">
    <property type="entry name" value="Ribonuclease Z/Hydroxyacylglutathione hydrolase-like"/>
    <property type="match status" value="1"/>
</dbReference>
<feature type="binding site" evidence="15">
    <location>
        <begin position="232"/>
        <end position="234"/>
    </location>
    <ligand>
        <name>substrate</name>
    </ligand>
</feature>
<dbReference type="STRING" id="363870.NG54_16940"/>
<dbReference type="FunFam" id="3.10.20.580:FF:000001">
    <property type="entry name" value="Ribonuclease J"/>
    <property type="match status" value="1"/>
</dbReference>
<dbReference type="AlphaFoldDB" id="A0A0A6XVK7"/>
<dbReference type="GO" id="GO:0004521">
    <property type="term" value="F:RNA endonuclease activity"/>
    <property type="evidence" value="ECO:0007669"/>
    <property type="project" value="UniProtKB-UniRule"/>
</dbReference>
<dbReference type="GO" id="GO:0006397">
    <property type="term" value="P:mRNA processing"/>
    <property type="evidence" value="ECO:0007669"/>
    <property type="project" value="UniProtKB-ARBA"/>
</dbReference>
<dbReference type="RefSeq" id="WP_025730184.1">
    <property type="nucleotide sequence ID" value="NZ_JAAIWK010000002.1"/>
</dbReference>
<comment type="subcellular location">
    <subcellularLocation>
        <location evidence="1 12 13">Cytoplasm</location>
    </subcellularLocation>
</comment>
<dbReference type="PROSITE" id="PS01292">
    <property type="entry name" value="UPF0036"/>
    <property type="match status" value="1"/>
</dbReference>
<keyword evidence="5 13" id="KW-0479">Metal-binding</keyword>
<dbReference type="FunFam" id="3.40.50.10710:FF:000001">
    <property type="entry name" value="Ribonuclease J"/>
    <property type="match status" value="1"/>
</dbReference>
<dbReference type="InterPro" id="IPR042173">
    <property type="entry name" value="RNase_J_2"/>
</dbReference>
<evidence type="ECO:0000313" key="21">
    <source>
        <dbReference type="Proteomes" id="UP000476934"/>
    </source>
</evidence>
<dbReference type="CDD" id="cd07714">
    <property type="entry name" value="RNaseJ_MBL-fold"/>
    <property type="match status" value="1"/>
</dbReference>
<name>A0A0A6XVK7_9BACI</name>
<dbReference type="Gene3D" id="3.10.20.580">
    <property type="match status" value="1"/>
</dbReference>
<dbReference type="InterPro" id="IPR001587">
    <property type="entry name" value="RNase_J_CS"/>
</dbReference>
<evidence type="ECO:0000256" key="9">
    <source>
        <dbReference type="ARBA" id="ARBA00022839"/>
    </source>
</evidence>
<evidence type="ECO:0000256" key="8">
    <source>
        <dbReference type="ARBA" id="ARBA00022833"/>
    </source>
</evidence>
<evidence type="ECO:0000259" key="17">
    <source>
        <dbReference type="SMART" id="SM00849"/>
    </source>
</evidence>
<protein>
    <recommendedName>
        <fullName evidence="12 13">Ribonuclease J</fullName>
        <shortName evidence="12">RNase J</shortName>
        <ecNumber evidence="12 13">3.1.-.-</ecNumber>
    </recommendedName>
</protein>
<evidence type="ECO:0000256" key="11">
    <source>
        <dbReference type="ARBA" id="ARBA00065702"/>
    </source>
</evidence>
<keyword evidence="10 12" id="KW-0694">RNA-binding</keyword>
<keyword evidence="21" id="KW-1185">Reference proteome</keyword>
<dbReference type="GO" id="GO:0006364">
    <property type="term" value="P:rRNA processing"/>
    <property type="evidence" value="ECO:0007669"/>
    <property type="project" value="UniProtKB-UniRule"/>
</dbReference>
<evidence type="ECO:0000256" key="4">
    <source>
        <dbReference type="ARBA" id="ARBA00022722"/>
    </source>
</evidence>
<evidence type="ECO:0000256" key="13">
    <source>
        <dbReference type="PIRNR" id="PIRNR004803"/>
    </source>
</evidence>
<dbReference type="GO" id="GO:0005737">
    <property type="term" value="C:cytoplasm"/>
    <property type="evidence" value="ECO:0007669"/>
    <property type="project" value="UniProtKB-SubCell"/>
</dbReference>
<evidence type="ECO:0000256" key="6">
    <source>
        <dbReference type="ARBA" id="ARBA00022759"/>
    </source>
</evidence>
<keyword evidence="8 16" id="KW-0862">Zinc</keyword>
<dbReference type="InterPro" id="IPR055132">
    <property type="entry name" value="RNase_J_b_CASP"/>
</dbReference>
<evidence type="ECO:0000256" key="10">
    <source>
        <dbReference type="ARBA" id="ARBA00022884"/>
    </source>
</evidence>
<dbReference type="GO" id="GO:0003723">
    <property type="term" value="F:RNA binding"/>
    <property type="evidence" value="ECO:0007669"/>
    <property type="project" value="UniProtKB-UniRule"/>
</dbReference>
<dbReference type="NCBIfam" id="NF047419">
    <property type="entry name" value="RNase_J1_RnjA"/>
    <property type="match status" value="1"/>
</dbReference>
<feature type="binding site" evidence="16">
    <location>
        <position position="74"/>
    </location>
    <ligand>
        <name>Zn(2+)</name>
        <dbReference type="ChEBI" id="CHEBI:29105"/>
        <label>1</label>
        <note>catalytic</note>
    </ligand>
</feature>
<feature type="binding site" evidence="16">
    <location>
        <position position="443"/>
    </location>
    <ligand>
        <name>Ca(2+)</name>
        <dbReference type="ChEBI" id="CHEBI:29108"/>
    </ligand>
</feature>
<feature type="active site" description="Proton acceptor" evidence="14">
    <location>
        <position position="368"/>
    </location>
</feature>
<dbReference type="Pfam" id="PF07521">
    <property type="entry name" value="RMMBL"/>
    <property type="match status" value="1"/>
</dbReference>
<dbReference type="EC" id="3.1.-.-" evidence="12 13"/>
<keyword evidence="6 12" id="KW-0255">Endonuclease</keyword>
<comment type="function">
    <text evidence="12">An RNase that has 5'-3' exonuclease and possibly endonuclease activity. Involved in maturation of rRNA and in some organisms also mRNA maturation and/or decay.</text>
</comment>
<sequence length="555" mass="61519">MKFVKNDQTAVFALGGLGEIGKNTYGVQFQDEIILIDAGIKFPEDELLGIDYVIPDYTYLVKNVDKIKGLFITHGHEDHIGGIPYLLRQINIPIYGGKLALGLIRNKLEEHGLLRQTQLIEIQEDDIIKFRKTSVTFFRTTHSIPDSYGIVVKTPPGNIVHTGDFKFDFTPVGEPANLTKMAEIGKDGVLCLLSDSTNSEVPNFTMSERRVGESIQDIFRKVDGRIIFATFASNIHRLQQVTEAAVQTGRKIAVFGRSMEAAIEIGHDLGYIRCPKDTFVDTQQLNRLPANQVTILCTGSQGEPMAALSRIANGTHRQIQIQPGDTVVFSSSPIPGNTTSINRTINLLYRAGADVISGPLNNIHTSGHGGQEEQKLMLRLIKPKFFMPIHGEYRMQKTHAQLANDCGVPEENCFIMDNGEVLALSSDKAQVAGKIPSGSVYIDGNGIGDIGNIVLRDRRILSEEGLVIVVVAIDMNEFKIASGPDIISRGFVYMRESGDLINEAQSIIAKHLNVVMERKTTQWTEIKNEITDTLAPFLYEKTKRRPMIMPIIMEV</sequence>
<feature type="binding site" evidence="16">
    <location>
        <position position="51"/>
    </location>
    <ligand>
        <name>Ca(2+)</name>
        <dbReference type="ChEBI" id="CHEBI:29108"/>
    </ligand>
</feature>
<feature type="binding site" evidence="16">
    <location>
        <position position="142"/>
    </location>
    <ligand>
        <name>Zn(2+)</name>
        <dbReference type="ChEBI" id="CHEBI:29105"/>
        <label>1</label>
        <note>catalytic</note>
    </ligand>
</feature>
<dbReference type="Gene3D" id="3.40.50.10710">
    <property type="entry name" value="Metallo-hydrolase/oxidoreductase"/>
    <property type="match status" value="1"/>
</dbReference>
<keyword evidence="3 12" id="KW-0698">rRNA processing</keyword>
<feature type="binding site" evidence="16">
    <location>
        <position position="164"/>
    </location>
    <ligand>
        <name>Zn(2+)</name>
        <dbReference type="ChEBI" id="CHEBI:29105"/>
        <label>2</label>
        <note>catalytic</note>
    </ligand>
</feature>
<dbReference type="PANTHER" id="PTHR43694:SF1">
    <property type="entry name" value="RIBONUCLEASE J"/>
    <property type="match status" value="1"/>
</dbReference>
<dbReference type="HAMAP" id="MF_01491">
    <property type="entry name" value="RNase_J_bact"/>
    <property type="match status" value="1"/>
</dbReference>
<keyword evidence="4 12" id="KW-0540">Nuclease</keyword>
<dbReference type="GO" id="GO:0004534">
    <property type="term" value="F:5'-3' RNA exonuclease activity"/>
    <property type="evidence" value="ECO:0007669"/>
    <property type="project" value="UniProtKB-UniRule"/>
</dbReference>
<feature type="binding site" evidence="16">
    <location>
        <position position="76"/>
    </location>
    <ligand>
        <name>Zn(2+)</name>
        <dbReference type="ChEBI" id="CHEBI:29105"/>
        <label>1</label>
        <note>catalytic</note>
    </ligand>
</feature>
<evidence type="ECO:0000313" key="18">
    <source>
        <dbReference type="EMBL" id="KHD84217.1"/>
    </source>
</evidence>
<reference evidence="19 21" key="3">
    <citation type="submission" date="2020-03" db="EMBL/GenBank/DDBJ databases">
        <title>Bacillus aquiflavi sp. nov., isolated from yellow water of strong flavor Chinese baijiu in Yibin region of China.</title>
        <authorList>
            <person name="Xie J."/>
        </authorList>
    </citation>
    <scope>NUCLEOTIDE SEQUENCE [LARGE SCALE GENOMIC DNA]</scope>
    <source>
        <strain evidence="19 21">Gsoil 114</strain>
    </source>
</reference>
<dbReference type="NCBIfam" id="TIGR00649">
    <property type="entry name" value="MG423"/>
    <property type="match status" value="1"/>
</dbReference>